<accession>A0A811VL96</accession>
<dbReference type="Pfam" id="PF00472">
    <property type="entry name" value="RF-1"/>
    <property type="match status" value="1"/>
</dbReference>
<dbReference type="PANTHER" id="PTHR46203">
    <property type="entry name" value="PROBABLE PEPTIDE CHAIN RELEASE FACTOR C12ORF65"/>
    <property type="match status" value="1"/>
</dbReference>
<proteinExistence type="inferred from homology"/>
<protein>
    <submittedName>
        <fullName evidence="8">(Mediterranean fruit fly) hypothetical protein</fullName>
    </submittedName>
</protein>
<gene>
    <name evidence="8" type="ORF">CCAP1982_LOCUS22847</name>
</gene>
<evidence type="ECO:0000256" key="2">
    <source>
        <dbReference type="ARBA" id="ARBA00010835"/>
    </source>
</evidence>
<dbReference type="GO" id="GO:0003747">
    <property type="term" value="F:translation release factor activity"/>
    <property type="evidence" value="ECO:0007669"/>
    <property type="project" value="InterPro"/>
</dbReference>
<dbReference type="Pfam" id="PF05347">
    <property type="entry name" value="Complex1_LYR"/>
    <property type="match status" value="1"/>
</dbReference>
<dbReference type="InterPro" id="IPR052405">
    <property type="entry name" value="Mito_Transl_Release_Factor"/>
</dbReference>
<dbReference type="InterPro" id="IPR045853">
    <property type="entry name" value="Pep_chain_release_fac_I_sf"/>
</dbReference>
<comment type="caution">
    <text evidence="8">The sequence shown here is derived from an EMBL/GenBank/DDBJ whole genome shotgun (WGS) entry which is preliminary data.</text>
</comment>
<organism evidence="8 9">
    <name type="scientific">Ceratitis capitata</name>
    <name type="common">Mediterranean fruit fly</name>
    <name type="synonym">Tephritis capitata</name>
    <dbReference type="NCBI Taxonomy" id="7213"/>
    <lineage>
        <taxon>Eukaryota</taxon>
        <taxon>Metazoa</taxon>
        <taxon>Ecdysozoa</taxon>
        <taxon>Arthropoda</taxon>
        <taxon>Hexapoda</taxon>
        <taxon>Insecta</taxon>
        <taxon>Pterygota</taxon>
        <taxon>Neoptera</taxon>
        <taxon>Endopterygota</taxon>
        <taxon>Diptera</taxon>
        <taxon>Brachycera</taxon>
        <taxon>Muscomorpha</taxon>
        <taxon>Tephritoidea</taxon>
        <taxon>Tephritidae</taxon>
        <taxon>Ceratitis</taxon>
        <taxon>Ceratitis</taxon>
    </lineage>
</organism>
<dbReference type="SUPFAM" id="SSF75620">
    <property type="entry name" value="Release factor"/>
    <property type="match status" value="1"/>
</dbReference>
<comment type="similarity">
    <text evidence="2">Belongs to the prokaryotic/mitochondrial release factor family.</text>
</comment>
<keyword evidence="3" id="KW-0809">Transit peptide</keyword>
<evidence type="ECO:0000256" key="4">
    <source>
        <dbReference type="ARBA" id="ARBA00023128"/>
    </source>
</evidence>
<comment type="subcellular location">
    <subcellularLocation>
        <location evidence="1">Mitochondrion</location>
    </subcellularLocation>
</comment>
<dbReference type="Proteomes" id="UP000606786">
    <property type="component" value="Unassembled WGS sequence"/>
</dbReference>
<evidence type="ECO:0000256" key="3">
    <source>
        <dbReference type="ARBA" id="ARBA00022946"/>
    </source>
</evidence>
<evidence type="ECO:0000259" key="7">
    <source>
        <dbReference type="Pfam" id="PF05347"/>
    </source>
</evidence>
<evidence type="ECO:0000259" key="6">
    <source>
        <dbReference type="Pfam" id="PF00472"/>
    </source>
</evidence>
<dbReference type="InterPro" id="IPR000352">
    <property type="entry name" value="Pep_chain_release_fac_I"/>
</dbReference>
<feature type="region of interest" description="Disordered" evidence="5">
    <location>
        <begin position="178"/>
        <end position="208"/>
    </location>
</feature>
<name>A0A811VL96_CERCA</name>
<dbReference type="EMBL" id="CAJHJT010000056">
    <property type="protein sequence ID" value="CAD7014883.1"/>
    <property type="molecule type" value="Genomic_DNA"/>
</dbReference>
<evidence type="ECO:0000313" key="8">
    <source>
        <dbReference type="EMBL" id="CAD7014883.1"/>
    </source>
</evidence>
<keyword evidence="9" id="KW-1185">Reference proteome</keyword>
<evidence type="ECO:0000256" key="5">
    <source>
        <dbReference type="SAM" id="MobiDB-lite"/>
    </source>
</evidence>
<sequence>MFQPSKQQILRLYKHLIRYGNQLQLTDKNYFLGRIRLEFKEGRELRDPAQIDVVKRFYGKDASSNPHSNNTMLQRLTGVLAARNSIWHVGCEISVLSCRFKSVNSKVDYSKYPKLNEDELEEDFMRGSGPGGQSVNKTSNCVFLRHIPTNLTLDAHFNGENAVAAQLKVLESKKSVERKRRQQKLNELKKNWKEREQVLSEGNDKTTN</sequence>
<dbReference type="OrthoDB" id="277888at2759"/>
<evidence type="ECO:0000313" key="9">
    <source>
        <dbReference type="Proteomes" id="UP000606786"/>
    </source>
</evidence>
<dbReference type="InterPro" id="IPR008011">
    <property type="entry name" value="Complex1_LYR_dom"/>
</dbReference>
<keyword evidence="4" id="KW-0496">Mitochondrion</keyword>
<evidence type="ECO:0000256" key="1">
    <source>
        <dbReference type="ARBA" id="ARBA00004173"/>
    </source>
</evidence>
<dbReference type="GO" id="GO:0005739">
    <property type="term" value="C:mitochondrion"/>
    <property type="evidence" value="ECO:0007669"/>
    <property type="project" value="UniProtKB-SubCell"/>
</dbReference>
<reference evidence="8" key="1">
    <citation type="submission" date="2020-11" db="EMBL/GenBank/DDBJ databases">
        <authorList>
            <person name="Whitehead M."/>
        </authorList>
    </citation>
    <scope>NUCLEOTIDE SEQUENCE</scope>
    <source>
        <strain evidence="8">EGII</strain>
    </source>
</reference>
<feature type="domain" description="Complex 1 LYR protein" evidence="7">
    <location>
        <begin position="7"/>
        <end position="52"/>
    </location>
</feature>
<dbReference type="AlphaFoldDB" id="A0A811VL96"/>
<feature type="domain" description="Prokaryotic-type class I peptide chain release factors" evidence="6">
    <location>
        <begin position="114"/>
        <end position="194"/>
    </location>
</feature>
<feature type="compositionally biased region" description="Basic and acidic residues" evidence="5">
    <location>
        <begin position="184"/>
        <end position="208"/>
    </location>
</feature>
<dbReference type="PANTHER" id="PTHR46203:SF1">
    <property type="entry name" value="MITOCHONDRIAL TRANSLATION RELEASE FACTOR IN RESCUE"/>
    <property type="match status" value="1"/>
</dbReference>
<dbReference type="Gene3D" id="3.30.160.20">
    <property type="match status" value="1"/>
</dbReference>